<evidence type="ECO:0000256" key="1">
    <source>
        <dbReference type="ARBA" id="ARBA00010016"/>
    </source>
</evidence>
<protein>
    <recommendedName>
        <fullName evidence="5">QWRF motif-containing protein 7</fullName>
    </recommendedName>
</protein>
<evidence type="ECO:0000313" key="3">
    <source>
        <dbReference type="EMBL" id="KAK8583727.1"/>
    </source>
</evidence>
<dbReference type="InterPro" id="IPR007573">
    <property type="entry name" value="QWRF"/>
</dbReference>
<feature type="region of interest" description="Disordered" evidence="2">
    <location>
        <begin position="1"/>
        <end position="122"/>
    </location>
</feature>
<reference evidence="3 4" key="1">
    <citation type="journal article" date="2024" name="G3 (Bethesda)">
        <title>Genome assembly of Hibiscus sabdariffa L. provides insights into metabolisms of medicinal natural products.</title>
        <authorList>
            <person name="Kim T."/>
        </authorList>
    </citation>
    <scope>NUCLEOTIDE SEQUENCE [LARGE SCALE GENOMIC DNA]</scope>
    <source>
        <strain evidence="3">TK-2024</strain>
        <tissue evidence="3">Old leaves</tissue>
    </source>
</reference>
<dbReference type="PANTHER" id="PTHR31807:SF27">
    <property type="entry name" value="QWRF MOTIF-CONTAINING PROTEIN 7"/>
    <property type="match status" value="1"/>
</dbReference>
<feature type="compositionally biased region" description="Low complexity" evidence="2">
    <location>
        <begin position="40"/>
        <end position="49"/>
    </location>
</feature>
<dbReference type="EMBL" id="JBBPBM010000005">
    <property type="protein sequence ID" value="KAK8583727.1"/>
    <property type="molecule type" value="Genomic_DNA"/>
</dbReference>
<gene>
    <name evidence="3" type="ORF">V6N12_067987</name>
</gene>
<keyword evidence="4" id="KW-1185">Reference proteome</keyword>
<name>A0ABR2FNU8_9ROSI</name>
<dbReference type="Pfam" id="PF04484">
    <property type="entry name" value="QWRF"/>
    <property type="match status" value="1"/>
</dbReference>
<comment type="caution">
    <text evidence="3">The sequence shown here is derived from an EMBL/GenBank/DDBJ whole genome shotgun (WGS) entry which is preliminary data.</text>
</comment>
<evidence type="ECO:0000256" key="2">
    <source>
        <dbReference type="SAM" id="MobiDB-lite"/>
    </source>
</evidence>
<feature type="compositionally biased region" description="Basic and acidic residues" evidence="2">
    <location>
        <begin position="80"/>
        <end position="91"/>
    </location>
</feature>
<organism evidence="3 4">
    <name type="scientific">Hibiscus sabdariffa</name>
    <name type="common">roselle</name>
    <dbReference type="NCBI Taxonomy" id="183260"/>
    <lineage>
        <taxon>Eukaryota</taxon>
        <taxon>Viridiplantae</taxon>
        <taxon>Streptophyta</taxon>
        <taxon>Embryophyta</taxon>
        <taxon>Tracheophyta</taxon>
        <taxon>Spermatophyta</taxon>
        <taxon>Magnoliopsida</taxon>
        <taxon>eudicotyledons</taxon>
        <taxon>Gunneridae</taxon>
        <taxon>Pentapetalae</taxon>
        <taxon>rosids</taxon>
        <taxon>malvids</taxon>
        <taxon>Malvales</taxon>
        <taxon>Malvaceae</taxon>
        <taxon>Malvoideae</taxon>
        <taxon>Hibiscus</taxon>
    </lineage>
</organism>
<evidence type="ECO:0000313" key="4">
    <source>
        <dbReference type="Proteomes" id="UP001472677"/>
    </source>
</evidence>
<feature type="compositionally biased region" description="Basic residues" evidence="2">
    <location>
        <begin position="50"/>
        <end position="60"/>
    </location>
</feature>
<proteinExistence type="inferred from homology"/>
<feature type="compositionally biased region" description="Polar residues" evidence="2">
    <location>
        <begin position="61"/>
        <end position="78"/>
    </location>
</feature>
<comment type="similarity">
    <text evidence="1">Belongs to the QWRF family.</text>
</comment>
<sequence>METSLTRRHNSEARSVSPPHLLRSRSGTTALKREPSVINSTPRSTNRSKSTTRTRSRSRTLRNGENINPTTILPSMQKKSNHDQESTRDGFVRFLQRGGSKPKGSSKPVTNSPSAWALSPGRSSPLMALQGSCETTEVRGKCSKGGGGVSGVLKYFRQKKVSPIEEEEYHQFRLVYNRMLQWRFANARAEVAMAALDIDAQDKLFGVWLRILKKRNSTLEKRILLQKLRHEIKLHETVGPQLRLLNEWVKLEGRNLEAVSRVIRKLSAVLVRVPLVQEAKADENSLSEIMSTAIEVMDGIEANILNIFSQPVEKMLYLVTELISMVEQEKQCLEEMENAITLVPPQVLVSEQSLRVHLIQAAKERTD</sequence>
<accession>A0ABR2FNU8</accession>
<dbReference type="PANTHER" id="PTHR31807">
    <property type="entry name" value="AUGMIN FAMILY MEMBER"/>
    <property type="match status" value="1"/>
</dbReference>
<dbReference type="Proteomes" id="UP001472677">
    <property type="component" value="Unassembled WGS sequence"/>
</dbReference>
<evidence type="ECO:0008006" key="5">
    <source>
        <dbReference type="Google" id="ProtNLM"/>
    </source>
</evidence>